<accession>A0A0A2C1B4</accession>
<protein>
    <submittedName>
        <fullName evidence="2">Serine peptidase (Alpha/beta hydrolase ) fused to N-terminal uncharacterized domain specific to cyanobacteria</fullName>
    </submittedName>
</protein>
<evidence type="ECO:0000313" key="2">
    <source>
        <dbReference type="EMBL" id="KGG20083.1"/>
    </source>
</evidence>
<dbReference type="AlphaFoldDB" id="A0A0A2C1B4"/>
<name>A0A0A2C1B4_PROMR</name>
<dbReference type="InterPro" id="IPR029058">
    <property type="entry name" value="AB_hydrolase_fold"/>
</dbReference>
<comment type="caution">
    <text evidence="2">The sequence shown here is derived from an EMBL/GenBank/DDBJ whole genome shotgun (WGS) entry which is preliminary data.</text>
</comment>
<keyword evidence="2" id="KW-0378">Hydrolase</keyword>
<dbReference type="SUPFAM" id="SSF53474">
    <property type="entry name" value="alpha/beta-Hydrolases"/>
    <property type="match status" value="1"/>
</dbReference>
<dbReference type="InterPro" id="IPR010802">
    <property type="entry name" value="DUF1400"/>
</dbReference>
<dbReference type="Pfam" id="PF07176">
    <property type="entry name" value="DUF1400"/>
    <property type="match status" value="1"/>
</dbReference>
<gene>
    <name evidence="2" type="ORF">EV03_1547</name>
</gene>
<dbReference type="EMBL" id="JNAX01000014">
    <property type="protein sequence ID" value="KGG20083.1"/>
    <property type="molecule type" value="Genomic_DNA"/>
</dbReference>
<evidence type="ECO:0000259" key="1">
    <source>
        <dbReference type="Pfam" id="PF07176"/>
    </source>
</evidence>
<proteinExistence type="predicted"/>
<feature type="domain" description="DUF1400" evidence="1">
    <location>
        <begin position="31"/>
        <end position="157"/>
    </location>
</feature>
<evidence type="ECO:0000313" key="3">
    <source>
        <dbReference type="Proteomes" id="UP000030392"/>
    </source>
</evidence>
<dbReference type="RefSeq" id="WP_036906647.1">
    <property type="nucleotide sequence ID" value="NZ_CP138967.1"/>
</dbReference>
<sequence length="531" mass="59438">MRTNSFIKKLVVLGTVGSLLAPYCFYPKLQAAERFEIHFDGMSIPISIKELIDWSNGAEEKNSELASWLNLLGFKERKGLAKFLSTPLVRDKSMARQILRSWSGRKLLDEVSDLILMDDDSSGESVLDTLEKLLNEKDEVTTFDLLNSLSVKAIHIDLDGWIEVANNWRSEFNKQQKLITDLVSINDLSVKREEMNVLPLEIKETEYELIFLTVSHRKEPLILEVWNPSFRKKNRKNWVLLMPGLGGDRNHFNWLARSLSHNGWPVVVLDHPGSDSLALEALVKGRLPLPGAEIIPERLNDIDSILKAKKSGTIDLSAENVVLMGHSLGALTAILASGVKIDDQLENRCQEVLDNLSLSNLSSLLQCQLIDITLSDTKGIENLSAIVGMNSFGSFLWPKNLENKINIPLFLTGGTFDLVTPSISEQLGLMLALSSSPLSRVLLIERASHFSPIRVEGQMNQSKGKDLFNLGESIVGYHPLSVQSLLAFEIINFLEKLEENKTVPLNTNLTKGELKFHILDSNIIEQLINIQ</sequence>
<dbReference type="GO" id="GO:0016787">
    <property type="term" value="F:hydrolase activity"/>
    <property type="evidence" value="ECO:0007669"/>
    <property type="project" value="UniProtKB-KW"/>
</dbReference>
<dbReference type="Gene3D" id="3.40.50.1820">
    <property type="entry name" value="alpha/beta hydrolase"/>
    <property type="match status" value="1"/>
</dbReference>
<organism evidence="2 3">
    <name type="scientific">Prochlorococcus marinus str. PAC1</name>
    <dbReference type="NCBI Taxonomy" id="59924"/>
    <lineage>
        <taxon>Bacteria</taxon>
        <taxon>Bacillati</taxon>
        <taxon>Cyanobacteriota</taxon>
        <taxon>Cyanophyceae</taxon>
        <taxon>Synechococcales</taxon>
        <taxon>Prochlorococcaceae</taxon>
        <taxon>Prochlorococcus</taxon>
    </lineage>
</organism>
<reference evidence="3" key="1">
    <citation type="journal article" date="2014" name="Sci. Data">
        <title>Genomes of diverse isolates of the marine cyanobacterium Prochlorococcus.</title>
        <authorList>
            <person name="Biller S."/>
            <person name="Berube P."/>
            <person name="Thompson J."/>
            <person name="Kelly L."/>
            <person name="Roggensack S."/>
            <person name="Awad L."/>
            <person name="Roache-Johnson K."/>
            <person name="Ding H."/>
            <person name="Giovannoni S.J."/>
            <person name="Moore L.R."/>
            <person name="Chisholm S.W."/>
        </authorList>
    </citation>
    <scope>NUCLEOTIDE SEQUENCE [LARGE SCALE GENOMIC DNA]</scope>
    <source>
        <strain evidence="3">PAC1</strain>
    </source>
</reference>
<dbReference type="Proteomes" id="UP000030392">
    <property type="component" value="Unassembled WGS sequence"/>
</dbReference>